<evidence type="ECO:0000256" key="1">
    <source>
        <dbReference type="SAM" id="SignalP"/>
    </source>
</evidence>
<protein>
    <recommendedName>
        <fullName evidence="4">Lipocalin-like domain-containing protein</fullName>
    </recommendedName>
</protein>
<sequence>MKKILLLALVAISSLAASAQEVTIITEQPKGTVKVYDRDGSALYYYKGADGKGKLGKAKQDTLGTMTIVYAPDNKTIYIKDPLSIEDIGTWVKGTIEGNKITVPCGQYIYQSNEGWGVQVGMMKINSEGSSFEINNDMPNFTYTVAGNTISLDNTKEDLTSVLSGWYSDNKEWIVSTDIMSKYTFNAEATAIDKVTNKENNGEINNEIYYDLNGKKVNKETRGVLIKKSIFKNGTVETSKYIAK</sequence>
<proteinExistence type="predicted"/>
<keyword evidence="3" id="KW-1185">Reference proteome</keyword>
<organism evidence="2 3">
    <name type="scientific">Prevotella brunnea</name>
    <dbReference type="NCBI Taxonomy" id="2508867"/>
    <lineage>
        <taxon>Bacteria</taxon>
        <taxon>Pseudomonadati</taxon>
        <taxon>Bacteroidota</taxon>
        <taxon>Bacteroidia</taxon>
        <taxon>Bacteroidales</taxon>
        <taxon>Prevotellaceae</taxon>
        <taxon>Prevotella</taxon>
    </lineage>
</organism>
<reference evidence="3" key="1">
    <citation type="submission" date="2019-05" db="EMBL/GenBank/DDBJ databases">
        <title>Prevotella brunnea sp. nov., isolated from a wound of a patient.</title>
        <authorList>
            <person name="Buhl M."/>
        </authorList>
    </citation>
    <scope>NUCLEOTIDE SEQUENCE [LARGE SCALE GENOMIC DNA]</scope>
    <source>
        <strain evidence="3">A2672</strain>
    </source>
</reference>
<keyword evidence="1" id="KW-0732">Signal</keyword>
<evidence type="ECO:0008006" key="4">
    <source>
        <dbReference type="Google" id="ProtNLM"/>
    </source>
</evidence>
<dbReference type="OrthoDB" id="1068736at2"/>
<dbReference type="AlphaFoldDB" id="A0A5C8GGD2"/>
<feature type="chain" id="PRO_5022959798" description="Lipocalin-like domain-containing protein" evidence="1">
    <location>
        <begin position="20"/>
        <end position="244"/>
    </location>
</feature>
<comment type="caution">
    <text evidence="2">The sequence shown here is derived from an EMBL/GenBank/DDBJ whole genome shotgun (WGS) entry which is preliminary data.</text>
</comment>
<evidence type="ECO:0000313" key="2">
    <source>
        <dbReference type="EMBL" id="TXJ60866.1"/>
    </source>
</evidence>
<evidence type="ECO:0000313" key="3">
    <source>
        <dbReference type="Proteomes" id="UP000321612"/>
    </source>
</evidence>
<accession>A0A5C8GGD2</accession>
<feature type="signal peptide" evidence="1">
    <location>
        <begin position="1"/>
        <end position="19"/>
    </location>
</feature>
<dbReference type="EMBL" id="SDIK01000056">
    <property type="protein sequence ID" value="TXJ60866.1"/>
    <property type="molecule type" value="Genomic_DNA"/>
</dbReference>
<dbReference type="Proteomes" id="UP000321612">
    <property type="component" value="Unassembled WGS sequence"/>
</dbReference>
<name>A0A5C8GGD2_9BACT</name>
<dbReference type="RefSeq" id="WP_130829929.1">
    <property type="nucleotide sequence ID" value="NZ_SDIK01000056.1"/>
</dbReference>
<gene>
    <name evidence="2" type="ORF">ETF27_07780</name>
</gene>